<dbReference type="InterPro" id="IPR046896">
    <property type="entry name" value="Cup1-like_N"/>
</dbReference>
<reference evidence="3 4" key="2">
    <citation type="journal article" date="2012" name="PLoS Pathog.">
        <title>Diverse lifestyles and strategies of plant pathogenesis encoded in the genomes of eighteen Dothideomycetes fungi.</title>
        <authorList>
            <person name="Ohm R.A."/>
            <person name="Feau N."/>
            <person name="Henrissat B."/>
            <person name="Schoch C.L."/>
            <person name="Horwitz B.A."/>
            <person name="Barry K.W."/>
            <person name="Condon B.J."/>
            <person name="Copeland A.C."/>
            <person name="Dhillon B."/>
            <person name="Glaser F."/>
            <person name="Hesse C.N."/>
            <person name="Kosti I."/>
            <person name="LaButti K."/>
            <person name="Lindquist E.A."/>
            <person name="Lucas S."/>
            <person name="Salamov A.A."/>
            <person name="Bradshaw R.E."/>
            <person name="Ciuffetti L."/>
            <person name="Hamelin R.C."/>
            <person name="Kema G.H.J."/>
            <person name="Lawrence C."/>
            <person name="Scott J.A."/>
            <person name="Spatafora J.W."/>
            <person name="Turgeon B.G."/>
            <person name="de Wit P.J.G.M."/>
            <person name="Zhong S."/>
            <person name="Goodwin S.B."/>
            <person name="Grigoriev I.V."/>
        </authorList>
    </citation>
    <scope>NUCLEOTIDE SEQUENCE [LARGE SCALE GENOMIC DNA]</scope>
    <source>
        <strain evidence="4">NZE10 / CBS 128990</strain>
    </source>
</reference>
<organism evidence="3 4">
    <name type="scientific">Dothistroma septosporum (strain NZE10 / CBS 128990)</name>
    <name type="common">Red band needle blight fungus</name>
    <name type="synonym">Mycosphaerella pini</name>
    <dbReference type="NCBI Taxonomy" id="675120"/>
    <lineage>
        <taxon>Eukaryota</taxon>
        <taxon>Fungi</taxon>
        <taxon>Dikarya</taxon>
        <taxon>Ascomycota</taxon>
        <taxon>Pezizomycotina</taxon>
        <taxon>Dothideomycetes</taxon>
        <taxon>Dothideomycetidae</taxon>
        <taxon>Mycosphaerellales</taxon>
        <taxon>Mycosphaerellaceae</taxon>
        <taxon>Dothistroma</taxon>
    </lineage>
</organism>
<feature type="domain" description="LYR motif-containing protein Cup1-like N-terminal" evidence="2">
    <location>
        <begin position="73"/>
        <end position="164"/>
    </location>
</feature>
<accession>N1PX27</accession>
<name>N1PX27_DOTSN</name>
<gene>
    <name evidence="3" type="ORF">DOTSEDRAFT_50487</name>
</gene>
<dbReference type="Pfam" id="PF20263">
    <property type="entry name" value="LYRM2-like"/>
    <property type="match status" value="1"/>
</dbReference>
<evidence type="ECO:0000259" key="2">
    <source>
        <dbReference type="Pfam" id="PF20263"/>
    </source>
</evidence>
<dbReference type="CDD" id="cd20273">
    <property type="entry name" value="Complex1_LYR_unchar"/>
    <property type="match status" value="1"/>
</dbReference>
<dbReference type="HOGENOM" id="CLU_037437_1_0_1"/>
<dbReference type="eggNOG" id="ENOG502S9TZ">
    <property type="taxonomic scope" value="Eukaryota"/>
</dbReference>
<reference evidence="4" key="1">
    <citation type="journal article" date="2012" name="PLoS Genet.">
        <title>The genomes of the fungal plant pathogens Cladosporium fulvum and Dothistroma septosporum reveal adaptation to different hosts and lifestyles but also signatures of common ancestry.</title>
        <authorList>
            <person name="de Wit P.J.G.M."/>
            <person name="van der Burgt A."/>
            <person name="Oekmen B."/>
            <person name="Stergiopoulos I."/>
            <person name="Abd-Elsalam K.A."/>
            <person name="Aerts A.L."/>
            <person name="Bahkali A.H."/>
            <person name="Beenen H.G."/>
            <person name="Chettri P."/>
            <person name="Cox M.P."/>
            <person name="Datema E."/>
            <person name="de Vries R.P."/>
            <person name="Dhillon B."/>
            <person name="Ganley A.R."/>
            <person name="Griffiths S.A."/>
            <person name="Guo Y."/>
            <person name="Hamelin R.C."/>
            <person name="Henrissat B."/>
            <person name="Kabir M.S."/>
            <person name="Jashni M.K."/>
            <person name="Kema G."/>
            <person name="Klaubauf S."/>
            <person name="Lapidus A."/>
            <person name="Levasseur A."/>
            <person name="Lindquist E."/>
            <person name="Mehrabi R."/>
            <person name="Ohm R.A."/>
            <person name="Owen T.J."/>
            <person name="Salamov A."/>
            <person name="Schwelm A."/>
            <person name="Schijlen E."/>
            <person name="Sun H."/>
            <person name="van den Burg H.A."/>
            <person name="van Ham R.C.H.J."/>
            <person name="Zhang S."/>
            <person name="Goodwin S.B."/>
            <person name="Grigoriev I.V."/>
            <person name="Collemare J."/>
            <person name="Bradshaw R.E."/>
        </authorList>
    </citation>
    <scope>NUCLEOTIDE SEQUENCE [LARGE SCALE GENOMIC DNA]</scope>
    <source>
        <strain evidence="4">NZE10 / CBS 128990</strain>
    </source>
</reference>
<evidence type="ECO:0000256" key="1">
    <source>
        <dbReference type="SAM" id="MobiDB-lite"/>
    </source>
</evidence>
<evidence type="ECO:0000313" key="4">
    <source>
        <dbReference type="Proteomes" id="UP000016933"/>
    </source>
</evidence>
<keyword evidence="4" id="KW-1185">Reference proteome</keyword>
<dbReference type="EMBL" id="KB446536">
    <property type="protein sequence ID" value="EME46970.1"/>
    <property type="molecule type" value="Genomic_DNA"/>
</dbReference>
<dbReference type="OMA" id="QWRHLFR"/>
<protein>
    <recommendedName>
        <fullName evidence="2">LYR motif-containing protein Cup1-like N-terminal domain-containing protein</fullName>
    </recommendedName>
</protein>
<dbReference type="OrthoDB" id="5521299at2759"/>
<sequence length="413" mass="46817">MICWTRRAHAPYNGGRFDLRLTFNASTRSSNTDAPRSARAASTRDHHALKKALSGPKTLFSASERSKRARHTLRALLRECSYLPDPAAKQYLSQHVLSRFRTYGYRAWKHRNEPGYNARLQEKEREARQTLNQLKRANIGASKSLLRILFQTYGRIGKRRHELMRPLMTGNVAEEDGEGLEGAAKNEDIRDTSTEVDRLELADIVSADIAAHGPKPRKEHTISVVQAAKSGIAIPKALPRLTPELYSLAKSQIRTSPASMTRPNPRNLKADVPKLNAKMRPMPTSRVKNMTQKWYANTLDRLLPPLPTSEWLRLQELAAGRGIQEQLAKRRKRPETSSSVPASALERILLRGTFDTPNPTTSDVHEFTPRFMQRLYAAVFGQCPRMDWDVEKERWNVTWGSQTLSRADRSAPP</sequence>
<evidence type="ECO:0000313" key="3">
    <source>
        <dbReference type="EMBL" id="EME46970.1"/>
    </source>
</evidence>
<dbReference type="AlphaFoldDB" id="N1PX27"/>
<proteinExistence type="predicted"/>
<dbReference type="Proteomes" id="UP000016933">
    <property type="component" value="Unassembled WGS sequence"/>
</dbReference>
<feature type="region of interest" description="Disordered" evidence="1">
    <location>
        <begin position="27"/>
        <end position="49"/>
    </location>
</feature>